<organism evidence="1 2">
    <name type="scientific">Algibacter lectus</name>
    <dbReference type="NCBI Taxonomy" id="221126"/>
    <lineage>
        <taxon>Bacteria</taxon>
        <taxon>Pseudomonadati</taxon>
        <taxon>Bacteroidota</taxon>
        <taxon>Flavobacteriia</taxon>
        <taxon>Flavobacteriales</taxon>
        <taxon>Flavobacteriaceae</taxon>
        <taxon>Algibacter</taxon>
    </lineage>
</organism>
<reference evidence="1 2" key="1">
    <citation type="journal article" date="2014" name="Genome Announc.">
        <title>Draft Genome Sequences of Marine Flavobacterium Algibacter lectus Strains SS8 and NR4.</title>
        <authorList>
            <person name="Takatani N."/>
            <person name="Nakanishi M."/>
            <person name="Meirelles P."/>
            <person name="Mino S."/>
            <person name="Suda W."/>
            <person name="Oshima K."/>
            <person name="Hattori M."/>
            <person name="Ohkuma M."/>
            <person name="Hosokawa M."/>
            <person name="Miyashita K."/>
            <person name="Thompson F.L."/>
            <person name="Niwa A."/>
            <person name="Sawabe T."/>
            <person name="Sawabe T."/>
        </authorList>
    </citation>
    <scope>NUCLEOTIDE SEQUENCE [LARGE SCALE GENOMIC DNA]</scope>
    <source>
        <strain evidence="1 2">JCM 19300</strain>
    </source>
</reference>
<proteinExistence type="predicted"/>
<accession>A0A090VJH9</accession>
<dbReference type="RefSeq" id="WP_042506760.1">
    <property type="nucleotide sequence ID" value="NZ_BBNQ01000026.1"/>
</dbReference>
<protein>
    <submittedName>
        <fullName evidence="1">Uncharacterized protein</fullName>
    </submittedName>
</protein>
<dbReference type="EMBL" id="BBNQ01000026">
    <property type="protein sequence ID" value="GAL64910.1"/>
    <property type="molecule type" value="Genomic_DNA"/>
</dbReference>
<evidence type="ECO:0000313" key="2">
    <source>
        <dbReference type="Proteomes" id="UP000029644"/>
    </source>
</evidence>
<sequence>MSHTKSNKKGYGSFFSYIDPTSKHLATSINNFQPENNKLFYTGRHAIKYVIETIKLDLNINTFWLPEYYCQHVAHWLKSNYSNIKTYKVDPSGPNFTINANDFAHPNDVILVNNFWGISKCNITCDTNNVTIIEDHSHGWLSSACLNSKADFCVASLRKSVPAPLGGMAWKPNGTSLKVLDLDDSNIFTDIWDTTDLAMRKKALFESQHHDDHELKTEFLTLVGEAETKMHHNYDLVELSETNKKTLENYLKVDYLQLKAKNYEALKHILKTNENFKTIEGSETPFGLTLHFTDEAIMSRFKTHLIKNNIYPSLLWPNNPEIYGFYLNIHIDYRYNENDIMYMSEIINLFSS</sequence>
<dbReference type="AlphaFoldDB" id="A0A090VJH9"/>
<dbReference type="OrthoDB" id="8955051at2"/>
<dbReference type="Proteomes" id="UP000029644">
    <property type="component" value="Unassembled WGS sequence"/>
</dbReference>
<name>A0A090VJH9_9FLAO</name>
<comment type="caution">
    <text evidence="1">The sequence shown here is derived from an EMBL/GenBank/DDBJ whole genome shotgun (WGS) entry which is preliminary data.</text>
</comment>
<gene>
    <name evidence="1" type="ORF">JCM19300_14</name>
</gene>
<evidence type="ECO:0000313" key="1">
    <source>
        <dbReference type="EMBL" id="GAL64910.1"/>
    </source>
</evidence>